<dbReference type="EMBL" id="JAAIYO010000008">
    <property type="protein sequence ID" value="MBE4751510.1"/>
    <property type="molecule type" value="Genomic_DNA"/>
</dbReference>
<proteinExistence type="predicted"/>
<gene>
    <name evidence="1" type="ORF">G4177_25385</name>
</gene>
<keyword evidence="2" id="KW-1185">Reference proteome</keyword>
<comment type="caution">
    <text evidence="1">The sequence shown here is derived from an EMBL/GenBank/DDBJ whole genome shotgun (WGS) entry which is preliminary data.</text>
</comment>
<reference evidence="1 2" key="1">
    <citation type="submission" date="2020-02" db="EMBL/GenBank/DDBJ databases">
        <authorList>
            <person name="Babadi Z.K."/>
            <person name="Risdian C."/>
            <person name="Ebrahimipour G.H."/>
            <person name="Wink J."/>
        </authorList>
    </citation>
    <scope>NUCLEOTIDE SEQUENCE [LARGE SCALE GENOMIC DNA]</scope>
    <source>
        <strain evidence="1 2">ZKHCc1 1396</strain>
    </source>
</reference>
<dbReference type="Proteomes" id="UP001516472">
    <property type="component" value="Unassembled WGS sequence"/>
</dbReference>
<sequence length="275" mass="30086">MRVLLAVSVVALSLGCARGVRLDSAVAGMKPATGKVYSNEAGEQVTIIPLEPHDSKKALLEFNGTKSELDGKVVIASVDRDRGTGYWTKWRGRTQRFVTVHDRGGFEDLILSPAGASGYTHLKPDTGRTAALKVEKVFARYEEAEEDGDLKPFLAFDRKFWTDQAEKELGEKLAEANKACGSKMASTIAWDTIPDPILDKLSIPSYCAGPLESLQQLCSRSEEAKRTVQQKVQTVECRVDAKAAVTLEAQKVIWSVTDGDLIQAEATTTYFTDNL</sequence>
<evidence type="ECO:0008006" key="3">
    <source>
        <dbReference type="Google" id="ProtNLM"/>
    </source>
</evidence>
<accession>A0ABR9PUD3</accession>
<name>A0ABR9PUD3_9BACT</name>
<dbReference type="PROSITE" id="PS51257">
    <property type="entry name" value="PROKAR_LIPOPROTEIN"/>
    <property type="match status" value="1"/>
</dbReference>
<evidence type="ECO:0000313" key="2">
    <source>
        <dbReference type="Proteomes" id="UP001516472"/>
    </source>
</evidence>
<evidence type="ECO:0000313" key="1">
    <source>
        <dbReference type="EMBL" id="MBE4751510.1"/>
    </source>
</evidence>
<protein>
    <recommendedName>
        <fullName evidence="3">Lipoprotein</fullName>
    </recommendedName>
</protein>
<organism evidence="1 2">
    <name type="scientific">Corallococcus soli</name>
    <dbReference type="NCBI Taxonomy" id="2710757"/>
    <lineage>
        <taxon>Bacteria</taxon>
        <taxon>Pseudomonadati</taxon>
        <taxon>Myxococcota</taxon>
        <taxon>Myxococcia</taxon>
        <taxon>Myxococcales</taxon>
        <taxon>Cystobacterineae</taxon>
        <taxon>Myxococcaceae</taxon>
        <taxon>Corallococcus</taxon>
    </lineage>
</organism>